<dbReference type="EMBL" id="VGIR01000019">
    <property type="protein sequence ID" value="MBM3331105.1"/>
    <property type="molecule type" value="Genomic_DNA"/>
</dbReference>
<dbReference type="AlphaFoldDB" id="A0A937XHE4"/>
<keyword evidence="1" id="KW-0489">Methyltransferase</keyword>
<evidence type="ECO:0000313" key="1">
    <source>
        <dbReference type="EMBL" id="MBM3331105.1"/>
    </source>
</evidence>
<name>A0A937XHE4_UNCW3</name>
<dbReference type="Proteomes" id="UP000779900">
    <property type="component" value="Unassembled WGS sequence"/>
</dbReference>
<comment type="caution">
    <text evidence="1">The sequence shown here is derived from an EMBL/GenBank/DDBJ whole genome shotgun (WGS) entry which is preliminary data.</text>
</comment>
<dbReference type="GO" id="GO:0008168">
    <property type="term" value="F:methyltransferase activity"/>
    <property type="evidence" value="ECO:0007669"/>
    <property type="project" value="UniProtKB-KW"/>
</dbReference>
<organism evidence="1 2">
    <name type="scientific">candidate division WOR-3 bacterium</name>
    <dbReference type="NCBI Taxonomy" id="2052148"/>
    <lineage>
        <taxon>Bacteria</taxon>
        <taxon>Bacteria division WOR-3</taxon>
    </lineage>
</organism>
<proteinExistence type="predicted"/>
<dbReference type="GO" id="GO:0032259">
    <property type="term" value="P:methylation"/>
    <property type="evidence" value="ECO:0007669"/>
    <property type="project" value="UniProtKB-KW"/>
</dbReference>
<dbReference type="SUPFAM" id="SSF53335">
    <property type="entry name" value="S-adenosyl-L-methionine-dependent methyltransferases"/>
    <property type="match status" value="1"/>
</dbReference>
<protein>
    <submittedName>
        <fullName evidence="1">SAM-dependent methyltransferase</fullName>
    </submittedName>
</protein>
<dbReference type="CDD" id="cd02440">
    <property type="entry name" value="AdoMet_MTases"/>
    <property type="match status" value="1"/>
</dbReference>
<keyword evidence="1" id="KW-0808">Transferase</keyword>
<sequence length="461" mass="52249">MRTDESLPSSFRDPSGFLFHRGGRLYRQVNASYRADYKLLMESGLYQDLTTQGLLVPHVETSEPHMSGGGSLVIEPEVIPFISYAYEWCFSQLQDAALATLAVQKQAVERGMSLKDASAYNIQFRGCRPVMIDTLSFERYCEGEPWVAYRQFCQHFLAPLALMSHADVRLGQLLRVNIDGIPLDLASHLLPSKTRLNLGLGTHIHLHAQTQRKYADKQAKPDGRKMSRMAYLGLIDNLESTTRKLSWKPEGTEWADYYAATNYTADSLEHKTRLVGEYLQKAQPKTVWDLGANTGRFSRIAAERGIPTIAFDIDPAAVELNYLDCRKRDEKSMLPLFSDVTNPSPAIGWQNRERQSLIERGPCDTAMALALIHHLAIGNNLPLDRIVDFTAGICRTLIIEFVPKTDSQVQRLLATREDIFPNYTREAFERAFSARFALLASSPVRDSERNIYLMELRQPRQ</sequence>
<evidence type="ECO:0000313" key="2">
    <source>
        <dbReference type="Proteomes" id="UP000779900"/>
    </source>
</evidence>
<dbReference type="Gene3D" id="3.40.50.150">
    <property type="entry name" value="Vaccinia Virus protein VP39"/>
    <property type="match status" value="1"/>
</dbReference>
<dbReference type="InterPro" id="IPR029063">
    <property type="entry name" value="SAM-dependent_MTases_sf"/>
</dbReference>
<gene>
    <name evidence="1" type="ORF">FJY68_04535</name>
</gene>
<accession>A0A937XHE4</accession>
<reference evidence="1" key="1">
    <citation type="submission" date="2019-03" db="EMBL/GenBank/DDBJ databases">
        <title>Lake Tanganyika Metagenome-Assembled Genomes (MAGs).</title>
        <authorList>
            <person name="Tran P."/>
        </authorList>
    </citation>
    <scope>NUCLEOTIDE SEQUENCE</scope>
    <source>
        <strain evidence="1">K_DeepCast_150m_m2_040</strain>
    </source>
</reference>